<dbReference type="SUPFAM" id="SSF144074">
    <property type="entry name" value="E2F-DP heterodimerization region"/>
    <property type="match status" value="1"/>
</dbReference>
<dbReference type="InterPro" id="IPR003316">
    <property type="entry name" value="E2F_WHTH_DNA-bd_dom"/>
</dbReference>
<keyword evidence="5 7" id="KW-0804">Transcription</keyword>
<dbReference type="STRING" id="53326.A0A016WUH7"/>
<dbReference type="InterPro" id="IPR037241">
    <property type="entry name" value="E2F-DP_heterodim"/>
</dbReference>
<dbReference type="PANTHER" id="PTHR12081">
    <property type="entry name" value="TRANSCRIPTION FACTOR E2F"/>
    <property type="match status" value="1"/>
</dbReference>
<dbReference type="InterPro" id="IPR036388">
    <property type="entry name" value="WH-like_DNA-bd_sf"/>
</dbReference>
<feature type="domain" description="E2F/DP family winged-helix DNA-binding" evidence="9">
    <location>
        <begin position="158"/>
        <end position="221"/>
    </location>
</feature>
<dbReference type="GO" id="GO:0000978">
    <property type="term" value="F:RNA polymerase II cis-regulatory region sequence-specific DNA binding"/>
    <property type="evidence" value="ECO:0007669"/>
    <property type="project" value="InterPro"/>
</dbReference>
<dbReference type="GO" id="GO:0090575">
    <property type="term" value="C:RNA polymerase II transcription regulator complex"/>
    <property type="evidence" value="ECO:0007669"/>
    <property type="project" value="TreeGrafter"/>
</dbReference>
<dbReference type="Pfam" id="PF16421">
    <property type="entry name" value="E2F_CC-MB"/>
    <property type="match status" value="1"/>
</dbReference>
<keyword evidence="6 7" id="KW-0539">Nucleus</keyword>
<keyword evidence="4 7" id="KW-0238">DNA-binding</keyword>
<dbReference type="Gene3D" id="1.10.10.10">
    <property type="entry name" value="Winged helix-like DNA-binding domain superfamily/Winged helix DNA-binding domain"/>
    <property type="match status" value="1"/>
</dbReference>
<feature type="compositionally biased region" description="Polar residues" evidence="8">
    <location>
        <begin position="126"/>
        <end position="139"/>
    </location>
</feature>
<dbReference type="Proteomes" id="UP000024635">
    <property type="component" value="Unassembled WGS sequence"/>
</dbReference>
<organism evidence="10 11">
    <name type="scientific">Ancylostoma ceylanicum</name>
    <dbReference type="NCBI Taxonomy" id="53326"/>
    <lineage>
        <taxon>Eukaryota</taxon>
        <taxon>Metazoa</taxon>
        <taxon>Ecdysozoa</taxon>
        <taxon>Nematoda</taxon>
        <taxon>Chromadorea</taxon>
        <taxon>Rhabditida</taxon>
        <taxon>Rhabditina</taxon>
        <taxon>Rhabditomorpha</taxon>
        <taxon>Strongyloidea</taxon>
        <taxon>Ancylostomatidae</taxon>
        <taxon>Ancylostomatinae</taxon>
        <taxon>Ancylostoma</taxon>
    </lineage>
</organism>
<dbReference type="InterPro" id="IPR015633">
    <property type="entry name" value="E2F"/>
</dbReference>
<protein>
    <recommendedName>
        <fullName evidence="9">E2F/DP family winged-helix DNA-binding domain-containing protein</fullName>
    </recommendedName>
</protein>
<keyword evidence="3 7" id="KW-0805">Transcription regulation</keyword>
<evidence type="ECO:0000256" key="3">
    <source>
        <dbReference type="ARBA" id="ARBA00023015"/>
    </source>
</evidence>
<evidence type="ECO:0000256" key="1">
    <source>
        <dbReference type="ARBA" id="ARBA00004123"/>
    </source>
</evidence>
<accession>A0A016WUH7</accession>
<sequence length="479" mass="53422">MGPATSATSLLRMNWFYLFGCRFSTLMIEVNQHSLRLKDGWHVDPYRVNKAKPSTSASHLVHHDRRNQVLNSVSPNDSIIKLEIKTAPHHLLKAERKFDAIPAATRLTQQLLDPVKARRKLTIKRTTVSPCPSATTSKQKPAIPGCQTTRKSFHVNTRVDNSLLVTTKKFIALKSANDTVNLNDAAEELNVPKRRLYDITNVLEGIDLVEKIGKNSIRWKTNDGDVSVLDALKSECKRLRAEEIELDAVLHDLTSTIKLTKEDPTSNPQGYIQLRDLRALDEFKHQTLVAVKSMPDVQCCIEVADPSKTGKFQIKIATDNYSALRAFLCPSNSSVYSSVDDVLCTDSQSNDPCASSSTSDEPSVFQTDPYVAARETEEAKPPVMNENSSMNGIVLPTTQRRHDSLSDLITPDKMFHNVGMGVSPLKMLLDSHTQFLSNDTDSANFLLPQDRIDPDLYNFPSTGLSISDLFCSPDWELPQ</sequence>
<evidence type="ECO:0000256" key="8">
    <source>
        <dbReference type="SAM" id="MobiDB-lite"/>
    </source>
</evidence>
<reference evidence="11" key="1">
    <citation type="journal article" date="2015" name="Nat. Genet.">
        <title>The genome and transcriptome of the zoonotic hookworm Ancylostoma ceylanicum identify infection-specific gene families.</title>
        <authorList>
            <person name="Schwarz E.M."/>
            <person name="Hu Y."/>
            <person name="Antoshechkin I."/>
            <person name="Miller M.M."/>
            <person name="Sternberg P.W."/>
            <person name="Aroian R.V."/>
        </authorList>
    </citation>
    <scope>NUCLEOTIDE SEQUENCE</scope>
    <source>
        <strain evidence="11">HY135</strain>
    </source>
</reference>
<dbReference type="FunFam" id="1.10.10.10:FF:000458">
    <property type="entry name" value="E2F-like (Mammalian transcription factor)"/>
    <property type="match status" value="1"/>
</dbReference>
<dbReference type="InterPro" id="IPR036390">
    <property type="entry name" value="WH_DNA-bd_sf"/>
</dbReference>
<gene>
    <name evidence="10" type="primary">Acey_s0513.g2763</name>
    <name evidence="10" type="synonym">Acey-efl-2</name>
    <name evidence="10" type="ORF">Y032_0513g2763</name>
</gene>
<dbReference type="OrthoDB" id="1743261at2759"/>
<evidence type="ECO:0000256" key="6">
    <source>
        <dbReference type="ARBA" id="ARBA00023242"/>
    </source>
</evidence>
<dbReference type="GO" id="GO:0046983">
    <property type="term" value="F:protein dimerization activity"/>
    <property type="evidence" value="ECO:0007669"/>
    <property type="project" value="InterPro"/>
</dbReference>
<proteinExistence type="inferred from homology"/>
<dbReference type="GO" id="GO:0000981">
    <property type="term" value="F:DNA-binding transcription factor activity, RNA polymerase II-specific"/>
    <property type="evidence" value="ECO:0007669"/>
    <property type="project" value="TreeGrafter"/>
</dbReference>
<dbReference type="InterPro" id="IPR032198">
    <property type="entry name" value="E2F_CC-MB"/>
</dbReference>
<evidence type="ECO:0000259" key="9">
    <source>
        <dbReference type="SMART" id="SM01372"/>
    </source>
</evidence>
<evidence type="ECO:0000313" key="10">
    <source>
        <dbReference type="EMBL" id="EYC42902.1"/>
    </source>
</evidence>
<keyword evidence="11" id="KW-1185">Reference proteome</keyword>
<evidence type="ECO:0000256" key="2">
    <source>
        <dbReference type="ARBA" id="ARBA00010940"/>
    </source>
</evidence>
<dbReference type="AlphaFoldDB" id="A0A016WUH7"/>
<name>A0A016WUH7_9BILA</name>
<feature type="region of interest" description="Disordered" evidence="8">
    <location>
        <begin position="126"/>
        <end position="145"/>
    </location>
</feature>
<comment type="caution">
    <text evidence="10">The sequence shown here is derived from an EMBL/GenBank/DDBJ whole genome shotgun (WGS) entry which is preliminary data.</text>
</comment>
<comment type="similarity">
    <text evidence="2 7">Belongs to the E2F/DP family.</text>
</comment>
<evidence type="ECO:0000256" key="5">
    <source>
        <dbReference type="ARBA" id="ARBA00023163"/>
    </source>
</evidence>
<dbReference type="PANTHER" id="PTHR12081:SF18">
    <property type="entry name" value="TRANSCRIPTION FACTOR E2F2-RELATED"/>
    <property type="match status" value="1"/>
</dbReference>
<evidence type="ECO:0000313" key="11">
    <source>
        <dbReference type="Proteomes" id="UP000024635"/>
    </source>
</evidence>
<dbReference type="Gene3D" id="6.10.250.540">
    <property type="match status" value="1"/>
</dbReference>
<dbReference type="EMBL" id="JARK01000113">
    <property type="protein sequence ID" value="EYC42902.1"/>
    <property type="molecule type" value="Genomic_DNA"/>
</dbReference>
<evidence type="ECO:0000256" key="4">
    <source>
        <dbReference type="ARBA" id="ARBA00023125"/>
    </source>
</evidence>
<dbReference type="SUPFAM" id="SSF46785">
    <property type="entry name" value="Winged helix' DNA-binding domain"/>
    <property type="match status" value="1"/>
</dbReference>
<dbReference type="SMART" id="SM01372">
    <property type="entry name" value="E2F_TDP"/>
    <property type="match status" value="1"/>
</dbReference>
<evidence type="ECO:0000256" key="7">
    <source>
        <dbReference type="RuleBase" id="RU003796"/>
    </source>
</evidence>
<comment type="subcellular location">
    <subcellularLocation>
        <location evidence="1 7">Nucleus</location>
    </subcellularLocation>
</comment>
<dbReference type="Pfam" id="PF02319">
    <property type="entry name" value="WHD_E2F_TDP"/>
    <property type="match status" value="1"/>
</dbReference>